<keyword evidence="3" id="KW-1185">Reference proteome</keyword>
<name>A0AAN8R359_9TELE</name>
<dbReference type="EMBL" id="JAGTTL010000004">
    <property type="protein sequence ID" value="KAK6323091.1"/>
    <property type="molecule type" value="Genomic_DNA"/>
</dbReference>
<dbReference type="AlphaFoldDB" id="A0AAN8R359"/>
<sequence>MSHELEQLNSLLHMVKSLVQNPYLYLGILVSSVMYCMSRWPPPSTPSTTTAPLGSTQRCWSATCSGPMETCLQYPGESRRTQGVLSHPGGSGAPAKDESPVSVPASGGRWQRPAMLRGCDFPRAQPLSEATLGIASHLQGPGGCLPLSPLPAP</sequence>
<reference evidence="2 3" key="1">
    <citation type="submission" date="2021-04" db="EMBL/GenBank/DDBJ databases">
        <authorList>
            <person name="De Guttry C."/>
            <person name="Zahm M."/>
            <person name="Klopp C."/>
            <person name="Cabau C."/>
            <person name="Louis A."/>
            <person name="Berthelot C."/>
            <person name="Parey E."/>
            <person name="Roest Crollius H."/>
            <person name="Montfort J."/>
            <person name="Robinson-Rechavi M."/>
            <person name="Bucao C."/>
            <person name="Bouchez O."/>
            <person name="Gislard M."/>
            <person name="Lluch J."/>
            <person name="Milhes M."/>
            <person name="Lampietro C."/>
            <person name="Lopez Roques C."/>
            <person name="Donnadieu C."/>
            <person name="Braasch I."/>
            <person name="Desvignes T."/>
            <person name="Postlethwait J."/>
            <person name="Bobe J."/>
            <person name="Wedekind C."/>
            <person name="Guiguen Y."/>
        </authorList>
    </citation>
    <scope>NUCLEOTIDE SEQUENCE [LARGE SCALE GENOMIC DNA]</scope>
    <source>
        <strain evidence="2">Cs_M1</strain>
        <tissue evidence="2">Blood</tissue>
    </source>
</reference>
<organism evidence="2 3">
    <name type="scientific">Coregonus suidteri</name>
    <dbReference type="NCBI Taxonomy" id="861788"/>
    <lineage>
        <taxon>Eukaryota</taxon>
        <taxon>Metazoa</taxon>
        <taxon>Chordata</taxon>
        <taxon>Craniata</taxon>
        <taxon>Vertebrata</taxon>
        <taxon>Euteleostomi</taxon>
        <taxon>Actinopterygii</taxon>
        <taxon>Neopterygii</taxon>
        <taxon>Teleostei</taxon>
        <taxon>Protacanthopterygii</taxon>
        <taxon>Salmoniformes</taxon>
        <taxon>Salmonidae</taxon>
        <taxon>Coregoninae</taxon>
        <taxon>Coregonus</taxon>
    </lineage>
</organism>
<evidence type="ECO:0000313" key="2">
    <source>
        <dbReference type="EMBL" id="KAK6323091.1"/>
    </source>
</evidence>
<accession>A0AAN8R359</accession>
<evidence type="ECO:0000313" key="3">
    <source>
        <dbReference type="Proteomes" id="UP001356427"/>
    </source>
</evidence>
<gene>
    <name evidence="2" type="ORF">J4Q44_G00054300</name>
</gene>
<evidence type="ECO:0000256" key="1">
    <source>
        <dbReference type="SAM" id="MobiDB-lite"/>
    </source>
</evidence>
<protein>
    <submittedName>
        <fullName evidence="2">Uncharacterized protein</fullName>
    </submittedName>
</protein>
<proteinExistence type="predicted"/>
<dbReference type="Proteomes" id="UP001356427">
    <property type="component" value="Unassembled WGS sequence"/>
</dbReference>
<feature type="region of interest" description="Disordered" evidence="1">
    <location>
        <begin position="75"/>
        <end position="109"/>
    </location>
</feature>
<comment type="caution">
    <text evidence="2">The sequence shown here is derived from an EMBL/GenBank/DDBJ whole genome shotgun (WGS) entry which is preliminary data.</text>
</comment>